<keyword evidence="5" id="KW-0804">Transcription</keyword>
<evidence type="ECO:0000313" key="8">
    <source>
        <dbReference type="Proteomes" id="UP000295293"/>
    </source>
</evidence>
<dbReference type="Proteomes" id="UP000295293">
    <property type="component" value="Unassembled WGS sequence"/>
</dbReference>
<keyword evidence="3" id="KW-0805">Transcription regulation</keyword>
<dbReference type="Gene3D" id="3.40.640.10">
    <property type="entry name" value="Type I PLP-dependent aspartate aminotransferase-like (Major domain)"/>
    <property type="match status" value="1"/>
</dbReference>
<dbReference type="SUPFAM" id="SSF46785">
    <property type="entry name" value="Winged helix' DNA-binding domain"/>
    <property type="match status" value="1"/>
</dbReference>
<evidence type="ECO:0000313" key="7">
    <source>
        <dbReference type="EMBL" id="TDR48592.1"/>
    </source>
</evidence>
<dbReference type="InterPro" id="IPR051446">
    <property type="entry name" value="HTH_trans_reg/aminotransferase"/>
</dbReference>
<evidence type="ECO:0000259" key="6">
    <source>
        <dbReference type="PROSITE" id="PS50949"/>
    </source>
</evidence>
<dbReference type="OrthoDB" id="9808770at2"/>
<dbReference type="CDD" id="cd07377">
    <property type="entry name" value="WHTH_GntR"/>
    <property type="match status" value="1"/>
</dbReference>
<gene>
    <name evidence="7" type="ORF">DFR29_101212</name>
</gene>
<dbReference type="PROSITE" id="PS50949">
    <property type="entry name" value="HTH_GNTR"/>
    <property type="match status" value="1"/>
</dbReference>
<dbReference type="InterPro" id="IPR015424">
    <property type="entry name" value="PyrdxlP-dep_Trfase"/>
</dbReference>
<dbReference type="Pfam" id="PF00392">
    <property type="entry name" value="GntR"/>
    <property type="match status" value="1"/>
</dbReference>
<organism evidence="7 8">
    <name type="scientific">Tahibacter aquaticus</name>
    <dbReference type="NCBI Taxonomy" id="520092"/>
    <lineage>
        <taxon>Bacteria</taxon>
        <taxon>Pseudomonadati</taxon>
        <taxon>Pseudomonadota</taxon>
        <taxon>Gammaproteobacteria</taxon>
        <taxon>Lysobacterales</taxon>
        <taxon>Rhodanobacteraceae</taxon>
        <taxon>Tahibacter</taxon>
    </lineage>
</organism>
<dbReference type="GO" id="GO:0003677">
    <property type="term" value="F:DNA binding"/>
    <property type="evidence" value="ECO:0007669"/>
    <property type="project" value="UniProtKB-KW"/>
</dbReference>
<dbReference type="GO" id="GO:0030170">
    <property type="term" value="F:pyridoxal phosphate binding"/>
    <property type="evidence" value="ECO:0007669"/>
    <property type="project" value="InterPro"/>
</dbReference>
<evidence type="ECO:0000256" key="4">
    <source>
        <dbReference type="ARBA" id="ARBA00023125"/>
    </source>
</evidence>
<keyword evidence="4" id="KW-0238">DNA-binding</keyword>
<comment type="similarity">
    <text evidence="1">In the C-terminal section; belongs to the class-I pyridoxal-phosphate-dependent aminotransferase family.</text>
</comment>
<evidence type="ECO:0000256" key="2">
    <source>
        <dbReference type="ARBA" id="ARBA00022898"/>
    </source>
</evidence>
<dbReference type="PANTHER" id="PTHR46577:SF1">
    <property type="entry name" value="HTH-TYPE TRANSCRIPTIONAL REGULATORY PROTEIN GABR"/>
    <property type="match status" value="1"/>
</dbReference>
<comment type="caution">
    <text evidence="7">The sequence shown here is derived from an EMBL/GenBank/DDBJ whole genome shotgun (WGS) entry which is preliminary data.</text>
</comment>
<name>A0A4R6Z9U7_9GAMM</name>
<dbReference type="InterPro" id="IPR036388">
    <property type="entry name" value="WH-like_DNA-bd_sf"/>
</dbReference>
<dbReference type="AlphaFoldDB" id="A0A4R6Z9U7"/>
<keyword evidence="8" id="KW-1185">Reference proteome</keyword>
<accession>A0A4R6Z9U7</accession>
<feature type="domain" description="HTH gntR-type" evidence="6">
    <location>
        <begin position="9"/>
        <end position="77"/>
    </location>
</feature>
<reference evidence="7 8" key="1">
    <citation type="submission" date="2019-03" db="EMBL/GenBank/DDBJ databases">
        <title>Genomic Encyclopedia of Type Strains, Phase IV (KMG-IV): sequencing the most valuable type-strain genomes for metagenomic binning, comparative biology and taxonomic classification.</title>
        <authorList>
            <person name="Goeker M."/>
        </authorList>
    </citation>
    <scope>NUCLEOTIDE SEQUENCE [LARGE SCALE GENOMIC DNA]</scope>
    <source>
        <strain evidence="7 8">DSM 21667</strain>
    </source>
</reference>
<dbReference type="GO" id="GO:0003700">
    <property type="term" value="F:DNA-binding transcription factor activity"/>
    <property type="evidence" value="ECO:0007669"/>
    <property type="project" value="InterPro"/>
</dbReference>
<proteinExistence type="inferred from homology"/>
<dbReference type="InterPro" id="IPR000524">
    <property type="entry name" value="Tscrpt_reg_HTH_GntR"/>
</dbReference>
<dbReference type="SMART" id="SM00345">
    <property type="entry name" value="HTH_GNTR"/>
    <property type="match status" value="1"/>
</dbReference>
<dbReference type="EMBL" id="SNZH01000001">
    <property type="protein sequence ID" value="TDR48592.1"/>
    <property type="molecule type" value="Genomic_DNA"/>
</dbReference>
<evidence type="ECO:0000256" key="1">
    <source>
        <dbReference type="ARBA" id="ARBA00005384"/>
    </source>
</evidence>
<evidence type="ECO:0000256" key="3">
    <source>
        <dbReference type="ARBA" id="ARBA00023015"/>
    </source>
</evidence>
<dbReference type="InterPro" id="IPR036390">
    <property type="entry name" value="WH_DNA-bd_sf"/>
</dbReference>
<evidence type="ECO:0000256" key="5">
    <source>
        <dbReference type="ARBA" id="ARBA00023163"/>
    </source>
</evidence>
<dbReference type="Gene3D" id="1.10.10.10">
    <property type="entry name" value="Winged helix-like DNA-binding domain superfamily/Winged helix DNA-binding domain"/>
    <property type="match status" value="1"/>
</dbReference>
<dbReference type="SUPFAM" id="SSF53383">
    <property type="entry name" value="PLP-dependent transferases"/>
    <property type="match status" value="1"/>
</dbReference>
<dbReference type="PANTHER" id="PTHR46577">
    <property type="entry name" value="HTH-TYPE TRANSCRIPTIONAL REGULATORY PROTEIN GABR"/>
    <property type="match status" value="1"/>
</dbReference>
<dbReference type="Pfam" id="PF00155">
    <property type="entry name" value="Aminotran_1_2"/>
    <property type="match status" value="1"/>
</dbReference>
<dbReference type="CDD" id="cd00609">
    <property type="entry name" value="AAT_like"/>
    <property type="match status" value="1"/>
</dbReference>
<protein>
    <submittedName>
        <fullName evidence="7">GntR family transcriptional regulator</fullName>
    </submittedName>
</protein>
<dbReference type="InterPro" id="IPR015421">
    <property type="entry name" value="PyrdxlP-dep_Trfase_major"/>
</dbReference>
<sequence>MYLELDGNGALYAQLTRALKSAILAGRVAAGARLPATRVLSREMDLSRNTVLAAYEQLHAEGFLVGKVGSGSYVAEIEAARKPRSAPRVVPTSPVARYARRAREVFDEVIPGRQYKGLRYNLQYGSPLTNPALTSAWRRALAQASAHAELDYPDPQGLRALREQIVDYLARRRGIVAAADDILVVSGTQQAFFLAATVLVEPADGVILEDPHYRGARQVFQAHGARVEAVAVDADGLRTDELPERGARLVVVTPSHQFPAGAVMSLARRLELIEYAARQRAWVIEDDYDGEFRYDAHPLAAMQSLDRHGRVIYIGSFSKTLFPSLRLGYMVLPPGLKKAFVAAKWFCDRGCPAIEQGALARFMADGSFERHLRDAAKTLKQRRNAMLGGLRRHAPAVEVADTHAGMHLVAWLPGISRSQCERLIALAADRGLGLYAIEPYFLGQPSRNGLLLGYASLPPADIEAAMKIFGACLAELGLGRRQAA</sequence>
<dbReference type="RefSeq" id="WP_133816714.1">
    <property type="nucleotide sequence ID" value="NZ_SNZH01000001.1"/>
</dbReference>
<keyword evidence="2" id="KW-0663">Pyridoxal phosphate</keyword>
<dbReference type="InterPro" id="IPR004839">
    <property type="entry name" value="Aminotransferase_I/II_large"/>
</dbReference>